<feature type="domain" description="4Fe-4S" evidence="12">
    <location>
        <begin position="37"/>
        <end position="97"/>
    </location>
</feature>
<dbReference type="Proteomes" id="UP000184603">
    <property type="component" value="Unassembled WGS sequence"/>
</dbReference>
<dbReference type="Pfam" id="PF04060">
    <property type="entry name" value="FeS"/>
    <property type="match status" value="1"/>
</dbReference>
<dbReference type="PROSITE" id="PS00198">
    <property type="entry name" value="4FE4S_FER_1"/>
    <property type="match status" value="2"/>
</dbReference>
<keyword evidence="2 10" id="KW-0004">4Fe-4S</keyword>
<dbReference type="GO" id="GO:0009055">
    <property type="term" value="F:electron transfer activity"/>
    <property type="evidence" value="ECO:0007669"/>
    <property type="project" value="InterPro"/>
</dbReference>
<keyword evidence="10" id="KW-1003">Cell membrane</keyword>
<keyword evidence="7 10" id="KW-0408">Iron</keyword>
<evidence type="ECO:0000313" key="13">
    <source>
        <dbReference type="EMBL" id="SHO48258.1"/>
    </source>
</evidence>
<dbReference type="PANTHER" id="PTHR43560:SF1">
    <property type="entry name" value="ION-TRANSLOCATING OXIDOREDUCTASE COMPLEX SUBUNIT B"/>
    <property type="match status" value="1"/>
</dbReference>
<dbReference type="InterPro" id="IPR010207">
    <property type="entry name" value="Elect_transpt_cplx_RnfB/RsxB"/>
</dbReference>
<dbReference type="HAMAP" id="MF_00463">
    <property type="entry name" value="RsxB_RnfB"/>
    <property type="match status" value="1"/>
</dbReference>
<feature type="binding site" evidence="10">
    <location>
        <position position="147"/>
    </location>
    <ligand>
        <name>[4Fe-4S] cluster</name>
        <dbReference type="ChEBI" id="CHEBI:49883"/>
        <label>2</label>
    </ligand>
</feature>
<protein>
    <recommendedName>
        <fullName evidence="10">Ion-translocating oxidoreductase complex subunit B</fullName>
        <ecNumber evidence="10">7.-.-.-</ecNumber>
    </recommendedName>
    <alternativeName>
        <fullName evidence="10">Rnf electron transport complex subunit B</fullName>
    </alternativeName>
</protein>
<dbReference type="PROSITE" id="PS51257">
    <property type="entry name" value="PROKAR_LIPOPROTEIN"/>
    <property type="match status" value="1"/>
</dbReference>
<feature type="domain" description="4Fe-4S ferredoxin-type" evidence="11">
    <location>
        <begin position="167"/>
        <end position="196"/>
    </location>
</feature>
<evidence type="ECO:0000256" key="2">
    <source>
        <dbReference type="ARBA" id="ARBA00022485"/>
    </source>
</evidence>
<organism evidence="13 14">
    <name type="scientific">Desulfopila aestuarii DSM 18488</name>
    <dbReference type="NCBI Taxonomy" id="1121416"/>
    <lineage>
        <taxon>Bacteria</taxon>
        <taxon>Pseudomonadati</taxon>
        <taxon>Thermodesulfobacteriota</taxon>
        <taxon>Desulfobulbia</taxon>
        <taxon>Desulfobulbales</taxon>
        <taxon>Desulfocapsaceae</taxon>
        <taxon>Desulfopila</taxon>
    </lineage>
</organism>
<dbReference type="GO" id="GO:0051539">
    <property type="term" value="F:4 iron, 4 sulfur cluster binding"/>
    <property type="evidence" value="ECO:0007669"/>
    <property type="project" value="UniProtKB-UniRule"/>
</dbReference>
<feature type="domain" description="4Fe-4S ferredoxin-type" evidence="11">
    <location>
        <begin position="210"/>
        <end position="241"/>
    </location>
</feature>
<feature type="binding site" evidence="10">
    <location>
        <position position="62"/>
    </location>
    <ligand>
        <name>[4Fe-4S] cluster</name>
        <dbReference type="ChEBI" id="CHEBI:49883"/>
        <label>1</label>
    </ligand>
</feature>
<reference evidence="13 14" key="1">
    <citation type="submission" date="2016-12" db="EMBL/GenBank/DDBJ databases">
        <authorList>
            <person name="Song W.-J."/>
            <person name="Kurnit D.M."/>
        </authorList>
    </citation>
    <scope>NUCLEOTIDE SEQUENCE [LARGE SCALE GENOMIC DNA]</scope>
    <source>
        <strain evidence="13 14">DSM 18488</strain>
    </source>
</reference>
<name>A0A1M7Y6V9_9BACT</name>
<feature type="binding site" evidence="10">
    <location>
        <position position="80"/>
    </location>
    <ligand>
        <name>[4Fe-4S] cluster</name>
        <dbReference type="ChEBI" id="CHEBI:49883"/>
        <label>1</label>
    </ligand>
</feature>
<comment type="cofactor">
    <cofactor evidence="10">
        <name>[4Fe-4S] cluster</name>
        <dbReference type="ChEBI" id="CHEBI:49883"/>
    </cofactor>
    <text evidence="10">Binds 3 [4Fe-4S] clusters.</text>
</comment>
<comment type="subunit">
    <text evidence="10">The complex is composed of six subunits: RnfA, RnfB, RnfC, RnfD, RnfE and RnfG.</text>
</comment>
<keyword evidence="4 10" id="KW-0677">Repeat</keyword>
<comment type="similarity">
    <text evidence="10">Belongs to the 4Fe4S bacterial-type ferredoxin family. RnfB subfamily.</text>
</comment>
<dbReference type="OrthoDB" id="9789936at2"/>
<proteinExistence type="inferred from homology"/>
<keyword evidence="6 10" id="KW-0249">Electron transport</keyword>
<evidence type="ECO:0000256" key="9">
    <source>
        <dbReference type="ARBA" id="ARBA00023136"/>
    </source>
</evidence>
<dbReference type="Pfam" id="PF12800">
    <property type="entry name" value="Fer4_4"/>
    <property type="match status" value="1"/>
</dbReference>
<evidence type="ECO:0000256" key="7">
    <source>
        <dbReference type="ARBA" id="ARBA00023004"/>
    </source>
</evidence>
<dbReference type="GO" id="GO:0046872">
    <property type="term" value="F:metal ion binding"/>
    <property type="evidence" value="ECO:0007669"/>
    <property type="project" value="UniProtKB-KW"/>
</dbReference>
<feature type="binding site" evidence="10">
    <location>
        <position position="186"/>
    </location>
    <ligand>
        <name>[4Fe-4S] cluster</name>
        <dbReference type="ChEBI" id="CHEBI:49883"/>
        <label>2</label>
    </ligand>
</feature>
<evidence type="ECO:0000256" key="4">
    <source>
        <dbReference type="ARBA" id="ARBA00022737"/>
    </source>
</evidence>
<dbReference type="Pfam" id="PF12838">
    <property type="entry name" value="Fer4_7"/>
    <property type="match status" value="1"/>
</dbReference>
<dbReference type="RefSeq" id="WP_073613516.1">
    <property type="nucleotide sequence ID" value="NZ_FRFE01000009.1"/>
</dbReference>
<keyword evidence="8 10" id="KW-0411">Iron-sulfur</keyword>
<feature type="region of interest" description="Hydrophobic" evidence="10">
    <location>
        <begin position="1"/>
        <end position="31"/>
    </location>
</feature>
<dbReference type="STRING" id="1121416.SAMN02745220_02225"/>
<dbReference type="EMBL" id="FRFE01000009">
    <property type="protein sequence ID" value="SHO48258.1"/>
    <property type="molecule type" value="Genomic_DNA"/>
</dbReference>
<feature type="binding site" evidence="10">
    <location>
        <position position="157"/>
    </location>
    <ligand>
        <name>[4Fe-4S] cluster</name>
        <dbReference type="ChEBI" id="CHEBI:49883"/>
        <label>3</label>
    </ligand>
</feature>
<dbReference type="SUPFAM" id="SSF54862">
    <property type="entry name" value="4Fe-4S ferredoxins"/>
    <property type="match status" value="1"/>
</dbReference>
<evidence type="ECO:0000256" key="8">
    <source>
        <dbReference type="ARBA" id="ARBA00023014"/>
    </source>
</evidence>
<feature type="domain" description="4Fe-4S ferredoxin-type" evidence="11">
    <location>
        <begin position="138"/>
        <end position="166"/>
    </location>
</feature>
<comment type="function">
    <text evidence="10">Part of a membrane-bound complex that couples electron transfer with translocation of ions across the membrane.</text>
</comment>
<dbReference type="GO" id="GO:0022900">
    <property type="term" value="P:electron transport chain"/>
    <property type="evidence" value="ECO:0007669"/>
    <property type="project" value="UniProtKB-UniRule"/>
</dbReference>
<dbReference type="InterPro" id="IPR007202">
    <property type="entry name" value="4Fe-4S_dom"/>
</dbReference>
<dbReference type="PROSITE" id="PS51379">
    <property type="entry name" value="4FE4S_FER_2"/>
    <property type="match status" value="3"/>
</dbReference>
<comment type="subcellular location">
    <subcellularLocation>
        <location evidence="10">Cell membrane</location>
    </subcellularLocation>
</comment>
<feature type="binding site" evidence="10">
    <location>
        <position position="176"/>
    </location>
    <ligand>
        <name>[4Fe-4S] cluster</name>
        <dbReference type="ChEBI" id="CHEBI:49883"/>
        <label>3</label>
    </ligand>
</feature>
<evidence type="ECO:0000313" key="14">
    <source>
        <dbReference type="Proteomes" id="UP000184603"/>
    </source>
</evidence>
<keyword evidence="14" id="KW-1185">Reference proteome</keyword>
<dbReference type="AlphaFoldDB" id="A0A1M7Y6V9"/>
<keyword evidence="3 10" id="KW-0479">Metal-binding</keyword>
<feature type="binding site" evidence="10">
    <location>
        <position position="54"/>
    </location>
    <ligand>
        <name>[4Fe-4S] cluster</name>
        <dbReference type="ChEBI" id="CHEBI:49883"/>
        <label>1</label>
    </ligand>
</feature>
<dbReference type="EC" id="7.-.-.-" evidence="10"/>
<evidence type="ECO:0000259" key="11">
    <source>
        <dbReference type="PROSITE" id="PS51379"/>
    </source>
</evidence>
<keyword evidence="5 10" id="KW-1278">Translocase</keyword>
<keyword evidence="1 10" id="KW-0813">Transport</keyword>
<keyword evidence="9 10" id="KW-0472">Membrane</keyword>
<evidence type="ECO:0000259" key="12">
    <source>
        <dbReference type="PROSITE" id="PS51656"/>
    </source>
</evidence>
<dbReference type="GO" id="GO:0005886">
    <property type="term" value="C:plasma membrane"/>
    <property type="evidence" value="ECO:0007669"/>
    <property type="project" value="UniProtKB-SubCell"/>
</dbReference>
<dbReference type="NCBIfam" id="TIGR01944">
    <property type="entry name" value="rnfB"/>
    <property type="match status" value="1"/>
</dbReference>
<evidence type="ECO:0000256" key="6">
    <source>
        <dbReference type="ARBA" id="ARBA00022982"/>
    </source>
</evidence>
<evidence type="ECO:0000256" key="3">
    <source>
        <dbReference type="ARBA" id="ARBA00022723"/>
    </source>
</evidence>
<evidence type="ECO:0000256" key="5">
    <source>
        <dbReference type="ARBA" id="ARBA00022967"/>
    </source>
</evidence>
<dbReference type="PANTHER" id="PTHR43560">
    <property type="entry name" value="ION-TRANSLOCATING OXIDOREDUCTASE COMPLEX SUBUNIT B"/>
    <property type="match status" value="1"/>
</dbReference>
<feature type="binding site" evidence="10">
    <location>
        <position position="143"/>
    </location>
    <ligand>
        <name>[4Fe-4S] cluster</name>
        <dbReference type="ChEBI" id="CHEBI:49883"/>
        <label>2</label>
    </ligand>
</feature>
<sequence>MDPALIKIALGGMVLLGCIGLFFGIGLAIAAHKFAVEVNPIIEEVVHSLPLAQCGGCGYPGCEGYAIAVVNDPDVPPNLCFPGKEAVANRVAELTGKKMTAVEDQMAVVRCSRVEGRVSHKHEYIGFASCTAANLGFGGPSKCQYACIGLGECADVCPFDAIEMVENFPVVNPDKCVSCGQCVKACPKAIIELQTLKARVWVPCMTKALGKEVKNVCGVGCIGCKMCVKACPAGAVTYEGSLVKIDHKACIAYGPSCEEACVAKCPRDIFRNYDGRKVIARDVASGLKMAS</sequence>
<evidence type="ECO:0000256" key="1">
    <source>
        <dbReference type="ARBA" id="ARBA00022448"/>
    </source>
</evidence>
<comment type="caution">
    <text evidence="10">Lacks conserved residue(s) required for the propagation of feature annotation.</text>
</comment>
<dbReference type="InterPro" id="IPR050395">
    <property type="entry name" value="4Fe4S_Ferredoxin_RnfB"/>
</dbReference>
<dbReference type="InterPro" id="IPR017900">
    <property type="entry name" value="4Fe4S_Fe_S_CS"/>
</dbReference>
<evidence type="ECO:0000256" key="10">
    <source>
        <dbReference type="HAMAP-Rule" id="MF_00463"/>
    </source>
</evidence>
<feature type="binding site" evidence="10">
    <location>
        <position position="153"/>
    </location>
    <ligand>
        <name>[4Fe-4S] cluster</name>
        <dbReference type="ChEBI" id="CHEBI:49883"/>
        <label>2</label>
    </ligand>
</feature>
<dbReference type="Gene3D" id="1.10.15.40">
    <property type="entry name" value="Electron transport complex subunit B, putative Fe-S cluster"/>
    <property type="match status" value="1"/>
</dbReference>
<feature type="binding site" evidence="10">
    <location>
        <position position="57"/>
    </location>
    <ligand>
        <name>[4Fe-4S] cluster</name>
        <dbReference type="ChEBI" id="CHEBI:49883"/>
        <label>1</label>
    </ligand>
</feature>
<dbReference type="CDD" id="cd10549">
    <property type="entry name" value="MtMvhB_like"/>
    <property type="match status" value="1"/>
</dbReference>
<dbReference type="Gene3D" id="3.30.70.20">
    <property type="match status" value="2"/>
</dbReference>
<feature type="binding site" evidence="10">
    <location>
        <position position="182"/>
    </location>
    <ligand>
        <name>[4Fe-4S] cluster</name>
        <dbReference type="ChEBI" id="CHEBI:49883"/>
        <label>3</label>
    </ligand>
</feature>
<accession>A0A1M7Y6V9</accession>
<dbReference type="PROSITE" id="PS51656">
    <property type="entry name" value="4FE4S"/>
    <property type="match status" value="1"/>
</dbReference>
<feature type="binding site" evidence="10">
    <location>
        <position position="179"/>
    </location>
    <ligand>
        <name>[4Fe-4S] cluster</name>
        <dbReference type="ChEBI" id="CHEBI:49883"/>
        <label>3</label>
    </ligand>
</feature>
<dbReference type="NCBIfam" id="NF005503">
    <property type="entry name" value="PRK07118.1-2"/>
    <property type="match status" value="1"/>
</dbReference>
<dbReference type="InterPro" id="IPR017896">
    <property type="entry name" value="4Fe4S_Fe-S-bd"/>
</dbReference>
<gene>
    <name evidence="10" type="primary">rnfB</name>
    <name evidence="13" type="ORF">SAMN02745220_02225</name>
</gene>